<dbReference type="PIRSF" id="PIRSF037242">
    <property type="entry name" value="CNDP_dipeptidase"/>
    <property type="match status" value="1"/>
</dbReference>
<feature type="binding site" evidence="8">
    <location>
        <position position="170"/>
    </location>
    <ligand>
        <name>Mn(2+)</name>
        <dbReference type="ChEBI" id="CHEBI:29035"/>
        <label>1</label>
    </ligand>
</feature>
<feature type="domain" description="Peptidase M20 dimerisation" evidence="10">
    <location>
        <begin position="211"/>
        <end position="369"/>
    </location>
</feature>
<comment type="cofactor">
    <cofactor evidence="8">
        <name>Mn(2+)</name>
        <dbReference type="ChEBI" id="CHEBI:29035"/>
    </cofactor>
    <text evidence="8">Binds 2 manganese ions per subunit.</text>
</comment>
<dbReference type="Pfam" id="PF01546">
    <property type="entry name" value="Peptidase_M20"/>
    <property type="match status" value="1"/>
</dbReference>
<dbReference type="PROSITE" id="PS00759">
    <property type="entry name" value="ARGE_DAPE_CPG2_2"/>
    <property type="match status" value="1"/>
</dbReference>
<dbReference type="InterPro" id="IPR002933">
    <property type="entry name" value="Peptidase_M20"/>
</dbReference>
<feature type="binding site" evidence="8">
    <location>
        <position position="198"/>
    </location>
    <ligand>
        <name>Mn(2+)</name>
        <dbReference type="ChEBI" id="CHEBI:29035"/>
        <label>2</label>
    </ligand>
</feature>
<evidence type="ECO:0000256" key="2">
    <source>
        <dbReference type="ARBA" id="ARBA00022670"/>
    </source>
</evidence>
<evidence type="ECO:0000256" key="1">
    <source>
        <dbReference type="ARBA" id="ARBA00006247"/>
    </source>
</evidence>
<evidence type="ECO:0000313" key="12">
    <source>
        <dbReference type="Proteomes" id="UP000266673"/>
    </source>
</evidence>
<name>A0A397UHA3_9GLOM</name>
<proteinExistence type="inferred from homology"/>
<dbReference type="AlphaFoldDB" id="A0A397UHA3"/>
<dbReference type="Pfam" id="PF07687">
    <property type="entry name" value="M20_dimer"/>
    <property type="match status" value="1"/>
</dbReference>
<dbReference type="InterPro" id="IPR017153">
    <property type="entry name" value="CNDP/DUG1"/>
</dbReference>
<dbReference type="InterPro" id="IPR051458">
    <property type="entry name" value="Cyt/Met_Dipeptidase"/>
</dbReference>
<evidence type="ECO:0000256" key="4">
    <source>
        <dbReference type="ARBA" id="ARBA00022801"/>
    </source>
</evidence>
<reference evidence="11 12" key="1">
    <citation type="submission" date="2018-06" db="EMBL/GenBank/DDBJ databases">
        <title>Comparative genomics reveals the genomic features of Rhizophagus irregularis, R. cerebriforme, R. diaphanum and Gigaspora rosea, and their symbiotic lifestyle signature.</title>
        <authorList>
            <person name="Morin E."/>
            <person name="San Clemente H."/>
            <person name="Chen E.C.H."/>
            <person name="De La Providencia I."/>
            <person name="Hainaut M."/>
            <person name="Kuo A."/>
            <person name="Kohler A."/>
            <person name="Murat C."/>
            <person name="Tang N."/>
            <person name="Roy S."/>
            <person name="Loubradou J."/>
            <person name="Henrissat B."/>
            <person name="Grigoriev I.V."/>
            <person name="Corradi N."/>
            <person name="Roux C."/>
            <person name="Martin F.M."/>
        </authorList>
    </citation>
    <scope>NUCLEOTIDE SEQUENCE [LARGE SCALE GENOMIC DNA]</scope>
    <source>
        <strain evidence="11 12">DAOM 194757</strain>
    </source>
</reference>
<evidence type="ECO:0000256" key="9">
    <source>
        <dbReference type="PIRSR" id="PIRSR037242-4"/>
    </source>
</evidence>
<comment type="similarity">
    <text evidence="1">Belongs to the peptidase M20A family.</text>
</comment>
<feature type="binding site" description="in other chain" evidence="7">
    <location>
        <position position="420"/>
    </location>
    <ligand>
        <name>substrate</name>
        <note>ligand shared between homodimeric partners</note>
    </ligand>
</feature>
<dbReference type="PANTHER" id="PTHR43270">
    <property type="entry name" value="BETA-ALA-HIS DIPEPTIDASE"/>
    <property type="match status" value="1"/>
</dbReference>
<dbReference type="GO" id="GO:0006508">
    <property type="term" value="P:proteolysis"/>
    <property type="evidence" value="ECO:0007669"/>
    <property type="project" value="UniProtKB-KW"/>
</dbReference>
<evidence type="ECO:0000256" key="3">
    <source>
        <dbReference type="ARBA" id="ARBA00022723"/>
    </source>
</evidence>
<evidence type="ECO:0000256" key="8">
    <source>
        <dbReference type="PIRSR" id="PIRSR037242-3"/>
    </source>
</evidence>
<feature type="binding site" description="in other chain" evidence="7">
    <location>
        <position position="198"/>
    </location>
    <ligand>
        <name>substrate</name>
        <note>ligand shared between homodimeric partners</note>
    </ligand>
</feature>
<dbReference type="EMBL" id="QKWP01001773">
    <property type="protein sequence ID" value="RIB06703.1"/>
    <property type="molecule type" value="Genomic_DNA"/>
</dbReference>
<evidence type="ECO:0000259" key="10">
    <source>
        <dbReference type="Pfam" id="PF07687"/>
    </source>
</evidence>
<keyword evidence="12" id="KW-1185">Reference proteome</keyword>
<feature type="binding site" evidence="8">
    <location>
        <position position="135"/>
    </location>
    <ligand>
        <name>Mn(2+)</name>
        <dbReference type="ChEBI" id="CHEBI:29035"/>
        <label>1</label>
    </ligand>
</feature>
<feature type="site" description="Important for catalytic activity" evidence="9">
    <location>
        <position position="231"/>
    </location>
</feature>
<organism evidence="11 12">
    <name type="scientific">Gigaspora rosea</name>
    <dbReference type="NCBI Taxonomy" id="44941"/>
    <lineage>
        <taxon>Eukaryota</taxon>
        <taxon>Fungi</taxon>
        <taxon>Fungi incertae sedis</taxon>
        <taxon>Mucoromycota</taxon>
        <taxon>Glomeromycotina</taxon>
        <taxon>Glomeromycetes</taxon>
        <taxon>Diversisporales</taxon>
        <taxon>Gigasporaceae</taxon>
        <taxon>Gigaspora</taxon>
    </lineage>
</organism>
<dbReference type="Proteomes" id="UP000266673">
    <property type="component" value="Unassembled WGS sequence"/>
</dbReference>
<evidence type="ECO:0000256" key="6">
    <source>
        <dbReference type="PIRSR" id="PIRSR037242-1"/>
    </source>
</evidence>
<keyword evidence="3 8" id="KW-0479">Metal-binding</keyword>
<dbReference type="InterPro" id="IPR011650">
    <property type="entry name" value="Peptidase_M20_dimer"/>
</dbReference>
<dbReference type="Gene3D" id="3.30.70.360">
    <property type="match status" value="1"/>
</dbReference>
<dbReference type="GO" id="GO:0070573">
    <property type="term" value="F:metallodipeptidase activity"/>
    <property type="evidence" value="ECO:0007669"/>
    <property type="project" value="InterPro"/>
</dbReference>
<dbReference type="InterPro" id="IPR001261">
    <property type="entry name" value="ArgE/DapE_CS"/>
</dbReference>
<feature type="active site" description="Proton acceptor" evidence="6">
    <location>
        <position position="169"/>
    </location>
</feature>
<dbReference type="STRING" id="44941.A0A397UHA3"/>
<comment type="caution">
    <text evidence="11">The sequence shown here is derived from an EMBL/GenBank/DDBJ whole genome shotgun (WGS) entry which is preliminary data.</text>
</comment>
<keyword evidence="8" id="KW-0464">Manganese</keyword>
<dbReference type="GO" id="GO:0046872">
    <property type="term" value="F:metal ion binding"/>
    <property type="evidence" value="ECO:0007669"/>
    <property type="project" value="UniProtKB-KW"/>
</dbReference>
<gene>
    <name evidence="11" type="ORF">C2G38_1985369</name>
</gene>
<feature type="binding site" evidence="8">
    <location>
        <position position="135"/>
    </location>
    <ligand>
        <name>Mn(2+)</name>
        <dbReference type="ChEBI" id="CHEBI:29035"/>
        <label>2</label>
    </ligand>
</feature>
<dbReference type="CDD" id="cd05676">
    <property type="entry name" value="M20_dipept_like_CNDP"/>
    <property type="match status" value="1"/>
</dbReference>
<keyword evidence="4" id="KW-0378">Hydrolase</keyword>
<dbReference type="Gene3D" id="3.40.630.10">
    <property type="entry name" value="Zn peptidases"/>
    <property type="match status" value="1"/>
</dbReference>
<evidence type="ECO:0000256" key="7">
    <source>
        <dbReference type="PIRSR" id="PIRSR037242-2"/>
    </source>
</evidence>
<feature type="binding site" description="in other chain" evidence="7">
    <location>
        <position position="448"/>
    </location>
    <ligand>
        <name>substrate</name>
        <note>ligand shared between homodimeric partners</note>
    </ligand>
</feature>
<protein>
    <recommendedName>
        <fullName evidence="10">Peptidase M20 dimerisation domain-containing protein</fullName>
    </recommendedName>
</protein>
<evidence type="ECO:0000256" key="5">
    <source>
        <dbReference type="ARBA" id="ARBA00023049"/>
    </source>
</evidence>
<feature type="binding site" description="in other chain" evidence="7">
    <location>
        <position position="346"/>
    </location>
    <ligand>
        <name>substrate</name>
        <note>ligand shared between homodimeric partners</note>
    </ligand>
</feature>
<sequence>MVNEAALDAFYKTVDQNQDDYVERLREAVAIPSISSMVDHRDDVVRMSHWLTSLFEKLGIKYEVRDIGSHVMDNVDLKLPPIILGTYGNDPNKKTILVYGHYDVQPALLEDGWSSKPFDMIESPKGQLIGRGASDDKGPIIGWLNAIEAHQNAEIDFPVNLKICFEGMEENGSEGLEKLIANEADKYFKGVDAVCISDNYWLGVTKPCLTYGLRGICAYKVTVCGPGKDLHSGVFGGTVHEPMTDLFHLFSKLVTPNGDILIPGINDDVAPLTDEENQAYQSLEFSLSELHSAIESKTNIYDNEIETLQHRWRYPSLSIHGIEGAFSSSGFKTVLPAKVSGKFSIRIVPNMEPKRVDELVEKFLKDEFAKLGSKNTLSTECLHSGKAWLANPNHWNYVAASKAVERIFKCKPDLTREGGSIPVTLTFQDALNKNVLLLPMGRGDDGAHSINEKLDRSNYIQGIKLFGAYLHEIASCKAE</sequence>
<keyword evidence="2" id="KW-0645">Protease</keyword>
<feature type="binding site" evidence="7">
    <location>
        <position position="231"/>
    </location>
    <ligand>
        <name>substrate</name>
        <note>ligand shared between homodimeric partners</note>
    </ligand>
</feature>
<evidence type="ECO:0000313" key="11">
    <source>
        <dbReference type="EMBL" id="RIB06703.1"/>
    </source>
</evidence>
<dbReference type="PANTHER" id="PTHR43270:SF4">
    <property type="entry name" value="CARNOSINE DIPEPTIDASE 2, ISOFORM A"/>
    <property type="match status" value="1"/>
</dbReference>
<feature type="binding site" evidence="7">
    <location>
        <position position="333"/>
    </location>
    <ligand>
        <name>substrate</name>
        <note>ligand shared between homodimeric partners</note>
    </ligand>
</feature>
<feature type="active site" evidence="6">
    <location>
        <position position="103"/>
    </location>
</feature>
<keyword evidence="5" id="KW-0482">Metalloprotease</keyword>
<accession>A0A397UHA3</accession>
<dbReference type="SUPFAM" id="SSF53187">
    <property type="entry name" value="Zn-dependent exopeptidases"/>
    <property type="match status" value="1"/>
</dbReference>
<dbReference type="OrthoDB" id="7832001at2759"/>
<feature type="binding site" evidence="8">
    <location>
        <position position="101"/>
    </location>
    <ligand>
        <name>Mn(2+)</name>
        <dbReference type="ChEBI" id="CHEBI:29035"/>
        <label>2</label>
    </ligand>
</feature>
<feature type="binding site" evidence="8">
    <location>
        <position position="448"/>
    </location>
    <ligand>
        <name>Mn(2+)</name>
        <dbReference type="ChEBI" id="CHEBI:29035"/>
        <label>1</label>
    </ligand>
</feature>